<sequence length="177" mass="19695">MRALFSLRNFRYSADLVFSSVSNHSLFLRVRSKSCCRLCSRNLALADAELAACKFCSAVDSSRLSSMVFLCCVESSSANLSYAPDLDSSRARVSRLDASRDAMRDLRELASDSLDVDEDLSEAISDSRVDRVFSRHCKPVLRWIQPASGAESYPTRAVSSWFPRPRHGLFRPSSSAP</sequence>
<dbReference type="EMBL" id="KZ559509">
    <property type="protein sequence ID" value="PLN84706.1"/>
    <property type="molecule type" value="Genomic_DNA"/>
</dbReference>
<protein>
    <submittedName>
        <fullName evidence="1">Uncharacterized protein</fullName>
    </submittedName>
</protein>
<dbReference type="Proteomes" id="UP000235023">
    <property type="component" value="Unassembled WGS sequence"/>
</dbReference>
<accession>A0A2J5I481</accession>
<evidence type="ECO:0000313" key="2">
    <source>
        <dbReference type="Proteomes" id="UP000235023"/>
    </source>
</evidence>
<evidence type="ECO:0000313" key="1">
    <source>
        <dbReference type="EMBL" id="PLN84706.1"/>
    </source>
</evidence>
<organism evidence="1 2">
    <name type="scientific">Aspergillus taichungensis</name>
    <dbReference type="NCBI Taxonomy" id="482145"/>
    <lineage>
        <taxon>Eukaryota</taxon>
        <taxon>Fungi</taxon>
        <taxon>Dikarya</taxon>
        <taxon>Ascomycota</taxon>
        <taxon>Pezizomycotina</taxon>
        <taxon>Eurotiomycetes</taxon>
        <taxon>Eurotiomycetidae</taxon>
        <taxon>Eurotiales</taxon>
        <taxon>Aspergillaceae</taxon>
        <taxon>Aspergillus</taxon>
        <taxon>Aspergillus subgen. Circumdati</taxon>
    </lineage>
</organism>
<reference evidence="2" key="1">
    <citation type="submission" date="2017-12" db="EMBL/GenBank/DDBJ databases">
        <authorList>
            <consortium name="DOE Joint Genome Institute"/>
            <person name="Mondo S.J."/>
            <person name="Kjaerbolling I."/>
            <person name="Vesth T.C."/>
            <person name="Frisvad J.C."/>
            <person name="Nybo J.L."/>
            <person name="Theobald S."/>
            <person name="Kuo A."/>
            <person name="Bowyer P."/>
            <person name="Matsuda Y."/>
            <person name="Lyhne E.K."/>
            <person name="Kogle M.E."/>
            <person name="Clum A."/>
            <person name="Lipzen A."/>
            <person name="Salamov A."/>
            <person name="Ngan C.Y."/>
            <person name="Daum C."/>
            <person name="Chiniquy J."/>
            <person name="Barry K."/>
            <person name="LaButti K."/>
            <person name="Haridas S."/>
            <person name="Simmons B.A."/>
            <person name="Magnuson J.K."/>
            <person name="Mortensen U.H."/>
            <person name="Larsen T.O."/>
            <person name="Grigoriev I.V."/>
            <person name="Baker S.E."/>
            <person name="Andersen M.R."/>
            <person name="Nordberg H.P."/>
            <person name="Cantor M.N."/>
            <person name="Hua S.X."/>
        </authorList>
    </citation>
    <scope>NUCLEOTIDE SEQUENCE [LARGE SCALE GENOMIC DNA]</scope>
    <source>
        <strain evidence="2">IBT 19404</strain>
    </source>
</reference>
<name>A0A2J5I481_9EURO</name>
<gene>
    <name evidence="1" type="ORF">BDW42DRAFT_30245</name>
</gene>
<dbReference type="AlphaFoldDB" id="A0A2J5I481"/>
<proteinExistence type="predicted"/>
<keyword evidence="2" id="KW-1185">Reference proteome</keyword>